<protein>
    <submittedName>
        <fullName evidence="2">Uncharacterized protein</fullName>
    </submittedName>
</protein>
<feature type="region of interest" description="Disordered" evidence="1">
    <location>
        <begin position="64"/>
        <end position="86"/>
    </location>
</feature>
<proteinExistence type="predicted"/>
<evidence type="ECO:0000313" key="2">
    <source>
        <dbReference type="EMBL" id="CAF5153159.1"/>
    </source>
</evidence>
<dbReference type="AlphaFoldDB" id="A0A8S3G4W8"/>
<evidence type="ECO:0000313" key="3">
    <source>
        <dbReference type="Proteomes" id="UP000681967"/>
    </source>
</evidence>
<comment type="caution">
    <text evidence="2">The sequence shown here is derived from an EMBL/GenBank/DDBJ whole genome shotgun (WGS) entry which is preliminary data.</text>
</comment>
<dbReference type="EMBL" id="CAJOBH010259252">
    <property type="protein sequence ID" value="CAF5153159.1"/>
    <property type="molecule type" value="Genomic_DNA"/>
</dbReference>
<accession>A0A8S3G4W8</accession>
<evidence type="ECO:0000256" key="1">
    <source>
        <dbReference type="SAM" id="MobiDB-lite"/>
    </source>
</evidence>
<gene>
    <name evidence="2" type="ORF">BYL167_LOCUS72743</name>
</gene>
<reference evidence="2" key="1">
    <citation type="submission" date="2021-02" db="EMBL/GenBank/DDBJ databases">
        <authorList>
            <person name="Nowell W R."/>
        </authorList>
    </citation>
    <scope>NUCLEOTIDE SEQUENCE</scope>
</reference>
<feature type="region of interest" description="Disordered" evidence="1">
    <location>
        <begin position="1"/>
        <end position="21"/>
    </location>
</feature>
<sequence length="86" mass="9669">MKTRTQQKQVQTTKRINMDATPSRIVTPVKQRRLIDQIVNTTENTSTNSLAIENISMGLKSSMMTTPSGKRPLFKRAIPTPNPSKK</sequence>
<dbReference type="Proteomes" id="UP000681967">
    <property type="component" value="Unassembled WGS sequence"/>
</dbReference>
<name>A0A8S3G4W8_9BILA</name>
<organism evidence="2 3">
    <name type="scientific">Rotaria magnacalcarata</name>
    <dbReference type="NCBI Taxonomy" id="392030"/>
    <lineage>
        <taxon>Eukaryota</taxon>
        <taxon>Metazoa</taxon>
        <taxon>Spiralia</taxon>
        <taxon>Gnathifera</taxon>
        <taxon>Rotifera</taxon>
        <taxon>Eurotatoria</taxon>
        <taxon>Bdelloidea</taxon>
        <taxon>Philodinida</taxon>
        <taxon>Philodinidae</taxon>
        <taxon>Rotaria</taxon>
    </lineage>
</organism>
<feature type="compositionally biased region" description="Low complexity" evidence="1">
    <location>
        <begin position="1"/>
        <end position="15"/>
    </location>
</feature>